<sequence>MLISKKCFKCELKAQKPRQQSLVNVFREQNFPEVVTLQRDTMKALSVTQRSRATATATATTTTTTTTTALADKVSFRASLVQRVARAPKELDGAANAPYRPGRSDYGLTALNAESLLSKLRREETMVPMWRMVSLIENR</sequence>
<evidence type="ECO:0000313" key="1">
    <source>
        <dbReference type="EMBL" id="KOX70305.1"/>
    </source>
</evidence>
<dbReference type="EMBL" id="KQ435866">
    <property type="protein sequence ID" value="KOX70305.1"/>
    <property type="molecule type" value="Genomic_DNA"/>
</dbReference>
<name>A0A0M8ZSM0_9HYME</name>
<gene>
    <name evidence="1" type="ORF">WN51_05422</name>
</gene>
<dbReference type="Proteomes" id="UP000053105">
    <property type="component" value="Unassembled WGS sequence"/>
</dbReference>
<keyword evidence="2" id="KW-1185">Reference proteome</keyword>
<dbReference type="AlphaFoldDB" id="A0A0M8ZSM0"/>
<evidence type="ECO:0000313" key="2">
    <source>
        <dbReference type="Proteomes" id="UP000053105"/>
    </source>
</evidence>
<proteinExistence type="predicted"/>
<reference evidence="1 2" key="1">
    <citation type="submission" date="2015-07" db="EMBL/GenBank/DDBJ databases">
        <title>The genome of Melipona quadrifasciata.</title>
        <authorList>
            <person name="Pan H."/>
            <person name="Kapheim K."/>
        </authorList>
    </citation>
    <scope>NUCLEOTIDE SEQUENCE [LARGE SCALE GENOMIC DNA]</scope>
    <source>
        <strain evidence="1">0111107301</strain>
        <tissue evidence="1">Whole body</tissue>
    </source>
</reference>
<accession>A0A0M8ZSM0</accession>
<protein>
    <submittedName>
        <fullName evidence="1">Uncharacterized protein</fullName>
    </submittedName>
</protein>
<organism evidence="1 2">
    <name type="scientific">Melipona quadrifasciata</name>
    <dbReference type="NCBI Taxonomy" id="166423"/>
    <lineage>
        <taxon>Eukaryota</taxon>
        <taxon>Metazoa</taxon>
        <taxon>Ecdysozoa</taxon>
        <taxon>Arthropoda</taxon>
        <taxon>Hexapoda</taxon>
        <taxon>Insecta</taxon>
        <taxon>Pterygota</taxon>
        <taxon>Neoptera</taxon>
        <taxon>Endopterygota</taxon>
        <taxon>Hymenoptera</taxon>
        <taxon>Apocrita</taxon>
        <taxon>Aculeata</taxon>
        <taxon>Apoidea</taxon>
        <taxon>Anthophila</taxon>
        <taxon>Apidae</taxon>
        <taxon>Melipona</taxon>
    </lineage>
</organism>